<dbReference type="PANTHER" id="PTHR31008">
    <property type="entry name" value="COP1-INTERACTING PROTEIN-RELATED"/>
    <property type="match status" value="1"/>
</dbReference>
<dbReference type="OrthoDB" id="1928292at2759"/>
<organism evidence="2 3">
    <name type="scientific">Prunus armeniaca</name>
    <name type="common">Apricot</name>
    <name type="synonym">Armeniaca vulgaris</name>
    <dbReference type="NCBI Taxonomy" id="36596"/>
    <lineage>
        <taxon>Eukaryota</taxon>
        <taxon>Viridiplantae</taxon>
        <taxon>Streptophyta</taxon>
        <taxon>Embryophyta</taxon>
        <taxon>Tracheophyta</taxon>
        <taxon>Spermatophyta</taxon>
        <taxon>Magnoliopsida</taxon>
        <taxon>eudicotyledons</taxon>
        <taxon>Gunneridae</taxon>
        <taxon>Pentapetalae</taxon>
        <taxon>rosids</taxon>
        <taxon>fabids</taxon>
        <taxon>Rosales</taxon>
        <taxon>Rosaceae</taxon>
        <taxon>Amygdaloideae</taxon>
        <taxon>Amygdaleae</taxon>
        <taxon>Prunus</taxon>
    </lineage>
</organism>
<dbReference type="Proteomes" id="UP000507245">
    <property type="component" value="Unassembled WGS sequence"/>
</dbReference>
<feature type="compositionally biased region" description="Low complexity" evidence="1">
    <location>
        <begin position="440"/>
        <end position="451"/>
    </location>
</feature>
<sequence>MKSSTRLDSALFQLTPTRTRYDLVISANGKTEKIASGLLNPFLSHLKTAQEQMAKGGYSIILEPESGSDATWFTKSTVERFVRFVSTPEVLERVYTLESEILQIEEAIAIQGNHDMGLNPVEENHGKPVDSIEGNRPMLDSNEEKAIVLYQPDASQPEANGSTAQGENSKVQLLKVLETRKTMLQKEQGMAFARAVAAGFDIDHLPPLISFAECFGASRLMDACRRYKELWKRKHETGQWLEIEAAEAMATRSEFSVMNASGIMLSSVTNKQNEVAWENNGKSTSEEKLPADHQQPLSHQEYFPGQFPHQMFPPWHVHSSPGALPVYPPYPMQGMPYYQNYPGNSPFFQPPYPTVEDPRLNQGQRMKQKRHSMDSANGNLESETLEMDGLRTRSSDDVELENESLKSRESRKKGSRSGKKQSGTVVIRNINYITSKGKNSSDSESQSTSDSQTDEEGGSFQDGIPDMKVVSSHKSSRRKGNHKQSIDRFNSSEKEEMVSMKEGDEGNWQAFQNFLLRDPDEDRRDLDQGMFSMEKKGQLKRRQNTLGDDPLVSGGLRRGEIQEGSTTDINKYSGNVTRLQKSSNDALLISAREDRLGHSRSIDGQMDLRSTEIDGRRGGYRRNANDDFMIHRRDSQSGFTTSPSDPLAVNGFDRATYSMDRRSSNNMDDDSYIVPFRSISLDHVENNDRNAIDMGSEFPSAVQKAENMAQVNYEPDELTLMPERGAEKGSIGYDPALDYEMQVHAKEGASLDKKQKEVVSDNKQGSKKADKDRKSKLVSDTSDKKIGGPIRKGKTSKLSPLDEARARAEKLRSFKADLQKMKKEKEEEEMKRLEALKIQRQKRIAARGGGIPAQSPLPSQQNRKQGLTKLSPSTHKGSKFSDSDPGSSSPLQRVPIKTPSMGSADSHKTSKSSKLNSGIHSAGNRLSRSASSLPEKKDNVGVTSDAKPSMARIRRLSEPKVTNSHHVSSVKPRSTVTVSKPKVSDGPESKKISAIVNYDKSKAATLPELKIRTSKGPDVAQSTSTTRGTTQKDNSLKSTPEGAQLKRNDDKISHHNDGDDNTVIEKTVVMLEKPSIPIVHASEENLWDEKGHNIREKTELVSEYAAIRAPVYPPTIATIDREPTNDLLKQQVQSHEAARSNMEKEPEIFSSNSTVEKPYQAPYVRVSSLEDPCSHNSEYGKAPPTSLETGATGTLTMKALVSESSNLKLEKIPEAIERPQVKESSKGFRRLLKFGRKNHGSSSGERNVESDNVSTNGSEVDDDGTNTVSSSEVFTLKNLISQDETPNSSATLKSSRHFSLLSPSEARLVKRSWQHHDVNAYKIKDEEATSLPSFSTNGSHISTFKAIQILLSALRN</sequence>
<evidence type="ECO:0000313" key="3">
    <source>
        <dbReference type="Proteomes" id="UP000507245"/>
    </source>
</evidence>
<feature type="compositionally biased region" description="Basic and acidic residues" evidence="1">
    <location>
        <begin position="767"/>
        <end position="786"/>
    </location>
</feature>
<accession>A0A6J5VWU9</accession>
<evidence type="ECO:0000313" key="2">
    <source>
        <dbReference type="EMBL" id="CAB4292342.1"/>
    </source>
</evidence>
<keyword evidence="3" id="KW-1185">Reference proteome</keyword>
<reference evidence="3" key="1">
    <citation type="journal article" date="2020" name="Genome Biol.">
        <title>Gamete binning: chromosome-level and haplotype-resolved genome assembly enabled by high-throughput single-cell sequencing of gamete genomes.</title>
        <authorList>
            <person name="Campoy J.A."/>
            <person name="Sun H."/>
            <person name="Goel M."/>
            <person name="Jiao W.-B."/>
            <person name="Folz-Donahue K."/>
            <person name="Wang N."/>
            <person name="Rubio M."/>
            <person name="Liu C."/>
            <person name="Kukat C."/>
            <person name="Ruiz D."/>
            <person name="Huettel B."/>
            <person name="Schneeberger K."/>
        </authorList>
    </citation>
    <scope>NUCLEOTIDE SEQUENCE [LARGE SCALE GENOMIC DNA]</scope>
    <source>
        <strain evidence="3">cv. Rojo Pasion</strain>
    </source>
</reference>
<feature type="region of interest" description="Disordered" evidence="1">
    <location>
        <begin position="747"/>
        <end position="804"/>
    </location>
</feature>
<feature type="compositionally biased region" description="Basic and acidic residues" evidence="1">
    <location>
        <begin position="982"/>
        <end position="991"/>
    </location>
</feature>
<feature type="region of interest" description="Disordered" evidence="1">
    <location>
        <begin position="840"/>
        <end position="992"/>
    </location>
</feature>
<feature type="compositionally biased region" description="Basic and acidic residues" evidence="1">
    <location>
        <begin position="747"/>
        <end position="760"/>
    </location>
</feature>
<evidence type="ECO:0000256" key="1">
    <source>
        <dbReference type="SAM" id="MobiDB-lite"/>
    </source>
</evidence>
<feature type="compositionally biased region" description="Polar residues" evidence="1">
    <location>
        <begin position="960"/>
        <end position="978"/>
    </location>
</feature>
<feature type="compositionally biased region" description="Basic and acidic residues" evidence="1">
    <location>
        <begin position="1044"/>
        <end position="1058"/>
    </location>
</feature>
<feature type="region of interest" description="Disordered" evidence="1">
    <location>
        <begin position="348"/>
        <end position="496"/>
    </location>
</feature>
<feature type="compositionally biased region" description="Basic and acidic residues" evidence="1">
    <location>
        <begin position="484"/>
        <end position="496"/>
    </location>
</feature>
<feature type="region of interest" description="Disordered" evidence="1">
    <location>
        <begin position="1008"/>
        <end position="1061"/>
    </location>
</feature>
<feature type="compositionally biased region" description="Basic residues" evidence="1">
    <location>
        <begin position="409"/>
        <end position="419"/>
    </location>
</feature>
<dbReference type="EMBL" id="CAEKKB010000001">
    <property type="protein sequence ID" value="CAB4292342.1"/>
    <property type="molecule type" value="Genomic_DNA"/>
</dbReference>
<feature type="compositionally biased region" description="Polar residues" evidence="1">
    <location>
        <begin position="856"/>
        <end position="875"/>
    </location>
</feature>
<name>A0A6J5VWU9_PRUAR</name>
<feature type="region of interest" description="Disordered" evidence="1">
    <location>
        <begin position="536"/>
        <end position="557"/>
    </location>
</feature>
<evidence type="ECO:0008006" key="4">
    <source>
        <dbReference type="Google" id="ProtNLM"/>
    </source>
</evidence>
<proteinExistence type="predicted"/>
<feature type="compositionally biased region" description="Polar residues" evidence="1">
    <location>
        <begin position="1240"/>
        <end position="1258"/>
    </location>
</feature>
<feature type="region of interest" description="Disordered" evidence="1">
    <location>
        <begin position="1234"/>
        <end position="1267"/>
    </location>
</feature>
<feature type="compositionally biased region" description="Polar residues" evidence="1">
    <location>
        <begin position="912"/>
        <end position="932"/>
    </location>
</feature>
<protein>
    <recommendedName>
        <fullName evidence="4">COP1-interacting protein 7</fullName>
    </recommendedName>
</protein>
<gene>
    <name evidence="2" type="ORF">ORAREDHAP_LOCUS649</name>
</gene>
<feature type="compositionally biased region" description="Polar residues" evidence="1">
    <location>
        <begin position="1020"/>
        <end position="1038"/>
    </location>
</feature>
<dbReference type="PANTHER" id="PTHR31008:SF2">
    <property type="entry name" value="COP1-INTERACTING PROTEIN-LIKE PROTEIN"/>
    <property type="match status" value="1"/>
</dbReference>